<evidence type="ECO:0000313" key="1">
    <source>
        <dbReference type="EMBL" id="PWA62044.1"/>
    </source>
</evidence>
<keyword evidence="2" id="KW-1185">Reference proteome</keyword>
<reference evidence="1 2" key="1">
    <citation type="journal article" date="2018" name="Mol. Plant">
        <title>The genome of Artemisia annua provides insight into the evolution of Asteraceae family and artemisinin biosynthesis.</title>
        <authorList>
            <person name="Shen Q."/>
            <person name="Zhang L."/>
            <person name="Liao Z."/>
            <person name="Wang S."/>
            <person name="Yan T."/>
            <person name="Shi P."/>
            <person name="Liu M."/>
            <person name="Fu X."/>
            <person name="Pan Q."/>
            <person name="Wang Y."/>
            <person name="Lv Z."/>
            <person name="Lu X."/>
            <person name="Zhang F."/>
            <person name="Jiang W."/>
            <person name="Ma Y."/>
            <person name="Chen M."/>
            <person name="Hao X."/>
            <person name="Li L."/>
            <person name="Tang Y."/>
            <person name="Lv G."/>
            <person name="Zhou Y."/>
            <person name="Sun X."/>
            <person name="Brodelius P.E."/>
            <person name="Rose J.K.C."/>
            <person name="Tang K."/>
        </authorList>
    </citation>
    <scope>NUCLEOTIDE SEQUENCE [LARGE SCALE GENOMIC DNA]</scope>
    <source>
        <strain evidence="2">cv. Huhao1</strain>
        <tissue evidence="1">Leaf</tissue>
    </source>
</reference>
<dbReference type="PANTHER" id="PTHR35998:SF1">
    <property type="entry name" value="OS02G0127900 PROTEIN"/>
    <property type="match status" value="1"/>
</dbReference>
<comment type="caution">
    <text evidence="1">The sequence shown here is derived from an EMBL/GenBank/DDBJ whole genome shotgun (WGS) entry which is preliminary data.</text>
</comment>
<evidence type="ECO:0000313" key="2">
    <source>
        <dbReference type="Proteomes" id="UP000245207"/>
    </source>
</evidence>
<proteinExistence type="predicted"/>
<dbReference type="EMBL" id="PKPP01004959">
    <property type="protein sequence ID" value="PWA62044.1"/>
    <property type="molecule type" value="Genomic_DNA"/>
</dbReference>
<protein>
    <submittedName>
        <fullName evidence="1">Uncharacterized protein</fullName>
    </submittedName>
</protein>
<dbReference type="PANTHER" id="PTHR35998">
    <property type="entry name" value="OS02G0127900 PROTEIN"/>
    <property type="match status" value="1"/>
</dbReference>
<gene>
    <name evidence="1" type="ORF">CTI12_AA360380</name>
</gene>
<name>A0A2U1MLF2_ARTAN</name>
<dbReference type="OrthoDB" id="2018352at2759"/>
<sequence>MVLWEIALGTAYFLGLKRTYKHALRIQRRLVSPRYPKIRQFLHGRTRTVFDATLKIHREVQKRDLEVGRNLGNWVLRWLDKMKPAAQIRAVGPARIQSASSTTRMPTRQLLEAYRQKTLGGFRYRETGRRLVTSSRNLWHTTYPTVAKLLRRQNPLASNIQYRQLVSNVDSYKLGYGINGVIRDDIMQYLSHA</sequence>
<dbReference type="Proteomes" id="UP000245207">
    <property type="component" value="Unassembled WGS sequence"/>
</dbReference>
<accession>A0A2U1MLF2</accession>
<dbReference type="AlphaFoldDB" id="A0A2U1MLF2"/>
<dbReference type="STRING" id="35608.A0A2U1MLF2"/>
<organism evidence="1 2">
    <name type="scientific">Artemisia annua</name>
    <name type="common">Sweet wormwood</name>
    <dbReference type="NCBI Taxonomy" id="35608"/>
    <lineage>
        <taxon>Eukaryota</taxon>
        <taxon>Viridiplantae</taxon>
        <taxon>Streptophyta</taxon>
        <taxon>Embryophyta</taxon>
        <taxon>Tracheophyta</taxon>
        <taxon>Spermatophyta</taxon>
        <taxon>Magnoliopsida</taxon>
        <taxon>eudicotyledons</taxon>
        <taxon>Gunneridae</taxon>
        <taxon>Pentapetalae</taxon>
        <taxon>asterids</taxon>
        <taxon>campanulids</taxon>
        <taxon>Asterales</taxon>
        <taxon>Asteraceae</taxon>
        <taxon>Asteroideae</taxon>
        <taxon>Anthemideae</taxon>
        <taxon>Artemisiinae</taxon>
        <taxon>Artemisia</taxon>
    </lineage>
</organism>